<feature type="domain" description="Major fimbrial subunit protein N-terminal" evidence="5">
    <location>
        <begin position="44"/>
        <end position="119"/>
    </location>
</feature>
<sequence length="595" mass="66426">MRLVSNIIKKIGYFAILSSALFLVTSCSNDDQGKGSDNKDEAIISLSLKAASSSINEDKLKWEDRVDELRMIVFNTSDGKVVFNQKLYFPNGFANSSKSVVIRPGNYDFYFIANESVYSTDFVSALMAIGDKSQFSTDARFRNLQYNPDFIPSETGSNGRFVMSAIYNNISVTSGGTEENPVPLAVPTGKVELIRPLAKVDVIFRKKVAGSTIPANTITSVQLSNVAANLSVPPVDNYYSGQTTASKLADISGLNYDNDSIGAVTFFIPEFLIQENGTDFTELHINNKVFPIETDNSKTGVALQRRNIPSISSNSVIRNYHYIVNAYINAQGGIQIKAYIEPWNKDEYRYVFQGDKTIVVPPVTPTDSSVIIIPVLCEGSSKIEILNREEILPQGLQGAYGDVVNYWDPVIQGPSITKGKPPYYCEKKYGPGWRLINSCELMSFLALFDQTYRIWQSNTWEGVNNNLPFYPLPFRQEAQALLQNLTGIDLSGIVLSDNGKDNLGDVKLDVIDRFFTPGDLLLRESDYPGGWPYSSSPNNSGLKWYYSEVVVQVKAYWYPGYLDLSIPGNKEKVLYQEFQRYDFSSTVSRCVRVVE</sequence>
<comment type="subcellular location">
    <subcellularLocation>
        <location evidence="1">Fimbrium</location>
    </subcellularLocation>
</comment>
<keyword evidence="3" id="KW-0732">Signal</keyword>
<accession>A0A212JV48</accession>
<dbReference type="RefSeq" id="WP_296942471.1">
    <property type="nucleotide sequence ID" value="NZ_LT599032.1"/>
</dbReference>
<organism evidence="6">
    <name type="scientific">uncultured Dysgonomonas sp</name>
    <dbReference type="NCBI Taxonomy" id="206096"/>
    <lineage>
        <taxon>Bacteria</taxon>
        <taxon>Pseudomonadati</taxon>
        <taxon>Bacteroidota</taxon>
        <taxon>Bacteroidia</taxon>
        <taxon>Bacteroidales</taxon>
        <taxon>Dysgonomonadaceae</taxon>
        <taxon>Dysgonomonas</taxon>
        <taxon>environmental samples</taxon>
    </lineage>
</organism>
<dbReference type="EMBL" id="FLUM01000003">
    <property type="protein sequence ID" value="SBW03329.1"/>
    <property type="molecule type" value="Genomic_DNA"/>
</dbReference>
<dbReference type="InterPro" id="IPR029141">
    <property type="entry name" value="FimA_N"/>
</dbReference>
<evidence type="ECO:0000256" key="1">
    <source>
        <dbReference type="ARBA" id="ARBA00004561"/>
    </source>
</evidence>
<dbReference type="Pfam" id="PF06321">
    <property type="entry name" value="P_gingi_FimA"/>
    <property type="match status" value="1"/>
</dbReference>
<dbReference type="GO" id="GO:0009289">
    <property type="term" value="C:pilus"/>
    <property type="evidence" value="ECO:0007669"/>
    <property type="project" value="UniProtKB-SubCell"/>
</dbReference>
<comment type="similarity">
    <text evidence="2">Belongs to the bacteroidetes fimbrillin superfamily. FimA/Mfa1 family.</text>
</comment>
<keyword evidence="4" id="KW-0281">Fimbrium</keyword>
<evidence type="ECO:0000256" key="3">
    <source>
        <dbReference type="ARBA" id="ARBA00022729"/>
    </source>
</evidence>
<evidence type="ECO:0000256" key="4">
    <source>
        <dbReference type="ARBA" id="ARBA00023263"/>
    </source>
</evidence>
<dbReference type="AlphaFoldDB" id="A0A212JV48"/>
<proteinExistence type="inferred from homology"/>
<evidence type="ECO:0000256" key="2">
    <source>
        <dbReference type="ARBA" id="ARBA00006011"/>
    </source>
</evidence>
<dbReference type="PROSITE" id="PS51257">
    <property type="entry name" value="PROKAR_LIPOPROTEIN"/>
    <property type="match status" value="1"/>
</dbReference>
<name>A0A212JV48_9BACT</name>
<gene>
    <name evidence="6" type="ORF">KL86DYS1_30546</name>
</gene>
<protein>
    <recommendedName>
        <fullName evidence="5">Major fimbrial subunit protein N-terminal domain-containing protein</fullName>
    </recommendedName>
</protein>
<reference evidence="6" key="1">
    <citation type="submission" date="2016-04" db="EMBL/GenBank/DDBJ databases">
        <authorList>
            <person name="Evans L.H."/>
            <person name="Alamgir A."/>
            <person name="Owens N."/>
            <person name="Weber N.D."/>
            <person name="Virtaneva K."/>
            <person name="Barbian K."/>
            <person name="Babar A."/>
            <person name="Rosenke K."/>
        </authorList>
    </citation>
    <scope>NUCLEOTIDE SEQUENCE</scope>
    <source>
        <strain evidence="6">86-1</strain>
    </source>
</reference>
<evidence type="ECO:0000259" key="5">
    <source>
        <dbReference type="Pfam" id="PF06321"/>
    </source>
</evidence>
<evidence type="ECO:0000313" key="6">
    <source>
        <dbReference type="EMBL" id="SBW03329.1"/>
    </source>
</evidence>